<dbReference type="RefSeq" id="WP_184670911.1">
    <property type="nucleotide sequence ID" value="NZ_BAABAI010000022.1"/>
</dbReference>
<feature type="compositionally biased region" description="Pro residues" evidence="1">
    <location>
        <begin position="201"/>
        <end position="211"/>
    </location>
</feature>
<evidence type="ECO:0000313" key="3">
    <source>
        <dbReference type="EMBL" id="MBB4966713.1"/>
    </source>
</evidence>
<feature type="compositionally biased region" description="Low complexity" evidence="1">
    <location>
        <begin position="136"/>
        <end position="152"/>
    </location>
</feature>
<organism evidence="3 4">
    <name type="scientific">Saccharothrix violaceirubra</name>
    <dbReference type="NCBI Taxonomy" id="413306"/>
    <lineage>
        <taxon>Bacteria</taxon>
        <taxon>Bacillati</taxon>
        <taxon>Actinomycetota</taxon>
        <taxon>Actinomycetes</taxon>
        <taxon>Pseudonocardiales</taxon>
        <taxon>Pseudonocardiaceae</taxon>
        <taxon>Saccharothrix</taxon>
    </lineage>
</organism>
<feature type="region of interest" description="Disordered" evidence="1">
    <location>
        <begin position="170"/>
        <end position="212"/>
    </location>
</feature>
<feature type="transmembrane region" description="Helical" evidence="2">
    <location>
        <begin position="300"/>
        <end position="318"/>
    </location>
</feature>
<proteinExistence type="predicted"/>
<evidence type="ECO:0000256" key="2">
    <source>
        <dbReference type="SAM" id="Phobius"/>
    </source>
</evidence>
<evidence type="ECO:0000256" key="1">
    <source>
        <dbReference type="SAM" id="MobiDB-lite"/>
    </source>
</evidence>
<dbReference type="AlphaFoldDB" id="A0A7W7T517"/>
<reference evidence="3 4" key="1">
    <citation type="submission" date="2020-08" db="EMBL/GenBank/DDBJ databases">
        <title>Sequencing the genomes of 1000 actinobacteria strains.</title>
        <authorList>
            <person name="Klenk H.-P."/>
        </authorList>
    </citation>
    <scope>NUCLEOTIDE SEQUENCE [LARGE SCALE GENOMIC DNA]</scope>
    <source>
        <strain evidence="3 4">DSM 45084</strain>
    </source>
</reference>
<feature type="compositionally biased region" description="Low complexity" evidence="1">
    <location>
        <begin position="50"/>
        <end position="59"/>
    </location>
</feature>
<keyword evidence="2" id="KW-0812">Transmembrane</keyword>
<keyword evidence="2" id="KW-0472">Membrane</keyword>
<gene>
    <name evidence="3" type="ORF">F4559_004072</name>
</gene>
<keyword evidence="4" id="KW-1185">Reference proteome</keyword>
<evidence type="ECO:0000313" key="4">
    <source>
        <dbReference type="Proteomes" id="UP000542674"/>
    </source>
</evidence>
<feature type="compositionally biased region" description="Polar residues" evidence="1">
    <location>
        <begin position="107"/>
        <end position="117"/>
    </location>
</feature>
<feature type="compositionally biased region" description="Low complexity" evidence="1">
    <location>
        <begin position="18"/>
        <end position="43"/>
    </location>
</feature>
<keyword evidence="2" id="KW-1133">Transmembrane helix</keyword>
<dbReference type="EMBL" id="JACHJS010000001">
    <property type="protein sequence ID" value="MBB4966713.1"/>
    <property type="molecule type" value="Genomic_DNA"/>
</dbReference>
<protein>
    <recommendedName>
        <fullName evidence="5">Tetratricopeptide repeat protein</fullName>
    </recommendedName>
</protein>
<dbReference type="Proteomes" id="UP000542674">
    <property type="component" value="Unassembled WGS sequence"/>
</dbReference>
<sequence length="666" mass="68518">MPAPAAPVHAGNPPAVGSAAPEVPAADVPAAPPTAETPTAASPGEWSSVPPAAAAEAPAPESPTARVPGAEVPTAEPPAARASDTGPAAADPLGGRAPASEPPAGGTSETSETTVLSAGSWRPPVEVPPGAAHTGAPSPAAPSLAASASTASSPVEASRTEVLSGAAVPTAAASPWAQDGPRGFVEGETTTLSGGTAGFAGPPPGQAPPPVVERVVDPPAAALGNASFLGVGYLQLGRSRLAVLTGLVTVVLLVVLAAFVRSVWLEVVVVLWWLALIAHGWRLAGGRARTPGPDARRQRLGALAAALPVLLVIGFLRLDAAVIEGDAEDALAAGDCGQAVTAVDRLWFGHRVVDAPLTGRGDDTVRTCRRLDSAAASLTKGLEGDTISIKNGFDDLTAVLAEKPDYGNVVNRVLDDFLGKLPTPDACDTRDITAWLRERGTKGNALDRAAEVAPRVAPPAILACADGLMTSRQFEQARARYQELVDVYPDHELAPKAKEGVQKATWEIELANVRQLLNTPSQDRPRYCDAPAQYSAAPAYGAQRPNRAWVAGKNEHTRRLPGDWLVDDVANATVVVCVGSVAHGSVKETCDYVPVDGSGGSTPVAFHRIAMPVRVYELKTGKLVSDTTVEINGASCPERLSYRTGDEYVAAADSDVHAAFSPFINP</sequence>
<feature type="transmembrane region" description="Helical" evidence="2">
    <location>
        <begin position="241"/>
        <end position="264"/>
    </location>
</feature>
<evidence type="ECO:0008006" key="5">
    <source>
        <dbReference type="Google" id="ProtNLM"/>
    </source>
</evidence>
<feature type="region of interest" description="Disordered" evidence="1">
    <location>
        <begin position="1"/>
        <end position="152"/>
    </location>
</feature>
<accession>A0A7W7T517</accession>
<name>A0A7W7T517_9PSEU</name>
<comment type="caution">
    <text evidence="3">The sequence shown here is derived from an EMBL/GenBank/DDBJ whole genome shotgun (WGS) entry which is preliminary data.</text>
</comment>
<feature type="transmembrane region" description="Helical" evidence="2">
    <location>
        <begin position="270"/>
        <end position="288"/>
    </location>
</feature>